<evidence type="ECO:0000313" key="1">
    <source>
        <dbReference type="EMBL" id="ASV83698.1"/>
    </source>
</evidence>
<evidence type="ECO:0000313" key="2">
    <source>
        <dbReference type="Proteomes" id="UP000215256"/>
    </source>
</evidence>
<evidence type="ECO:0008006" key="3">
    <source>
        <dbReference type="Google" id="ProtNLM"/>
    </source>
</evidence>
<dbReference type="RefSeq" id="WP_095444617.1">
    <property type="nucleotide sequence ID" value="NZ_CP022603.1"/>
</dbReference>
<organism evidence="1 2">
    <name type="scientific">Ochrobactrum quorumnocens</name>
    <dbReference type="NCBI Taxonomy" id="271865"/>
    <lineage>
        <taxon>Bacteria</taxon>
        <taxon>Pseudomonadati</taxon>
        <taxon>Pseudomonadota</taxon>
        <taxon>Alphaproteobacteria</taxon>
        <taxon>Hyphomicrobiales</taxon>
        <taxon>Brucellaceae</taxon>
        <taxon>Brucella/Ochrobactrum group</taxon>
        <taxon>Ochrobactrum</taxon>
    </lineage>
</organism>
<sequence length="65" mass="7520">MNAVVQENEYDDEIELVLAYHKGDMRAAMEALLQDRDFLIKEIECASLAMSLEFPRGWKPTVFVK</sequence>
<dbReference type="AlphaFoldDB" id="A0A248UAG9"/>
<dbReference type="KEGG" id="och:CES85_4481"/>
<accession>A0A248UAG9</accession>
<dbReference type="Proteomes" id="UP000215256">
    <property type="component" value="Chromosome 2"/>
</dbReference>
<dbReference type="OrthoDB" id="7924295at2"/>
<name>A0A248UAG9_9HYPH</name>
<proteinExistence type="predicted"/>
<protein>
    <recommendedName>
        <fullName evidence="3">Dehydrogenase</fullName>
    </recommendedName>
</protein>
<dbReference type="EMBL" id="CP022603">
    <property type="protein sequence ID" value="ASV83698.1"/>
    <property type="molecule type" value="Genomic_DNA"/>
</dbReference>
<reference evidence="1 2" key="1">
    <citation type="submission" date="2017-07" db="EMBL/GenBank/DDBJ databases">
        <title>Phylogenetic study on the rhizospheric bacterium Ochrobactrum sp. A44.</title>
        <authorList>
            <person name="Krzyzanowska D.M."/>
            <person name="Ossowicki A."/>
            <person name="Rajewska M."/>
            <person name="Maciag T."/>
            <person name="Kaczynski Z."/>
            <person name="Czerwicka M."/>
            <person name="Jafra S."/>
        </authorList>
    </citation>
    <scope>NUCLEOTIDE SEQUENCE [LARGE SCALE GENOMIC DNA]</scope>
    <source>
        <strain evidence="1 2">A44</strain>
    </source>
</reference>
<gene>
    <name evidence="1" type="ORF">CES85_4481</name>
</gene>